<keyword evidence="1" id="KW-0472">Membrane</keyword>
<reference evidence="3" key="2">
    <citation type="submission" date="2015-01" db="EMBL/GenBank/DDBJ databases">
        <title>Evolutionary Origins and Diversification of the Mycorrhizal Mutualists.</title>
        <authorList>
            <consortium name="DOE Joint Genome Institute"/>
            <consortium name="Mycorrhizal Genomics Consortium"/>
            <person name="Kohler A."/>
            <person name="Kuo A."/>
            <person name="Nagy L.G."/>
            <person name="Floudas D."/>
            <person name="Copeland A."/>
            <person name="Barry K.W."/>
            <person name="Cichocki N."/>
            <person name="Veneault-Fourrey C."/>
            <person name="LaButti K."/>
            <person name="Lindquist E.A."/>
            <person name="Lipzen A."/>
            <person name="Lundell T."/>
            <person name="Morin E."/>
            <person name="Murat C."/>
            <person name="Riley R."/>
            <person name="Ohm R."/>
            <person name="Sun H."/>
            <person name="Tunlid A."/>
            <person name="Henrissat B."/>
            <person name="Grigoriev I.V."/>
            <person name="Hibbett D.S."/>
            <person name="Martin F."/>
        </authorList>
    </citation>
    <scope>NUCLEOTIDE SEQUENCE [LARGE SCALE GENOMIC DNA]</scope>
    <source>
        <strain evidence="3">MUT 4182</strain>
    </source>
</reference>
<feature type="transmembrane region" description="Helical" evidence="1">
    <location>
        <begin position="34"/>
        <end position="52"/>
    </location>
</feature>
<proteinExistence type="predicted"/>
<evidence type="ECO:0000313" key="2">
    <source>
        <dbReference type="EMBL" id="KIO21832.1"/>
    </source>
</evidence>
<reference evidence="2 3" key="1">
    <citation type="submission" date="2014-04" db="EMBL/GenBank/DDBJ databases">
        <authorList>
            <consortium name="DOE Joint Genome Institute"/>
            <person name="Kuo A."/>
            <person name="Girlanda M."/>
            <person name="Perotto S."/>
            <person name="Kohler A."/>
            <person name="Nagy L.G."/>
            <person name="Floudas D."/>
            <person name="Copeland A."/>
            <person name="Barry K.W."/>
            <person name="Cichocki N."/>
            <person name="Veneault-Fourrey C."/>
            <person name="LaButti K."/>
            <person name="Lindquist E.A."/>
            <person name="Lipzen A."/>
            <person name="Lundell T."/>
            <person name="Morin E."/>
            <person name="Murat C."/>
            <person name="Sun H."/>
            <person name="Tunlid A."/>
            <person name="Henrissat B."/>
            <person name="Grigoriev I.V."/>
            <person name="Hibbett D.S."/>
            <person name="Martin F."/>
            <person name="Nordberg H.P."/>
            <person name="Cantor M.N."/>
            <person name="Hua S.X."/>
        </authorList>
    </citation>
    <scope>NUCLEOTIDE SEQUENCE [LARGE SCALE GENOMIC DNA]</scope>
    <source>
        <strain evidence="2 3">MUT 4182</strain>
    </source>
</reference>
<dbReference type="Proteomes" id="UP000054248">
    <property type="component" value="Unassembled WGS sequence"/>
</dbReference>
<accession>A0A0C3LKJ7</accession>
<evidence type="ECO:0000313" key="3">
    <source>
        <dbReference type="Proteomes" id="UP000054248"/>
    </source>
</evidence>
<name>A0A0C3LKJ7_9AGAM</name>
<keyword evidence="1" id="KW-0812">Transmembrane</keyword>
<gene>
    <name evidence="2" type="ORF">M407DRAFT_28600</name>
</gene>
<sequence length="72" mass="8278">MSSPTGVDSSEAQAKSIAEKAQYRQVLRRRRTRIITLKLLVNILFLFAWTFVTLSNNTYPIENTLLGFLAFR</sequence>
<protein>
    <submittedName>
        <fullName evidence="2">Uncharacterized protein</fullName>
    </submittedName>
</protein>
<organism evidence="2 3">
    <name type="scientific">Tulasnella calospora MUT 4182</name>
    <dbReference type="NCBI Taxonomy" id="1051891"/>
    <lineage>
        <taxon>Eukaryota</taxon>
        <taxon>Fungi</taxon>
        <taxon>Dikarya</taxon>
        <taxon>Basidiomycota</taxon>
        <taxon>Agaricomycotina</taxon>
        <taxon>Agaricomycetes</taxon>
        <taxon>Cantharellales</taxon>
        <taxon>Tulasnellaceae</taxon>
        <taxon>Tulasnella</taxon>
    </lineage>
</organism>
<dbReference type="HOGENOM" id="CLU_2724067_0_0_1"/>
<keyword evidence="3" id="KW-1185">Reference proteome</keyword>
<dbReference type="AlphaFoldDB" id="A0A0C3LKJ7"/>
<evidence type="ECO:0000256" key="1">
    <source>
        <dbReference type="SAM" id="Phobius"/>
    </source>
</evidence>
<keyword evidence="1" id="KW-1133">Transmembrane helix</keyword>
<dbReference type="EMBL" id="KN823126">
    <property type="protein sequence ID" value="KIO21832.1"/>
    <property type="molecule type" value="Genomic_DNA"/>
</dbReference>